<keyword evidence="3" id="KW-1185">Reference proteome</keyword>
<protein>
    <submittedName>
        <fullName evidence="2">Uncharacterized protein</fullName>
    </submittedName>
</protein>
<dbReference type="OrthoDB" id="3116119at2759"/>
<dbReference type="EMBL" id="QPFP01000280">
    <property type="protein sequence ID" value="TEB18209.1"/>
    <property type="molecule type" value="Genomic_DNA"/>
</dbReference>
<proteinExistence type="predicted"/>
<comment type="caution">
    <text evidence="2">The sequence shown here is derived from an EMBL/GenBank/DDBJ whole genome shotgun (WGS) entry which is preliminary data.</text>
</comment>
<feature type="region of interest" description="Disordered" evidence="1">
    <location>
        <begin position="31"/>
        <end position="208"/>
    </location>
</feature>
<dbReference type="Proteomes" id="UP000298030">
    <property type="component" value="Unassembled WGS sequence"/>
</dbReference>
<evidence type="ECO:0000313" key="2">
    <source>
        <dbReference type="EMBL" id="TEB18209.1"/>
    </source>
</evidence>
<dbReference type="AlphaFoldDB" id="A0A4Y7S9V3"/>
<feature type="region of interest" description="Disordered" evidence="1">
    <location>
        <begin position="1"/>
        <end position="20"/>
    </location>
</feature>
<evidence type="ECO:0000313" key="3">
    <source>
        <dbReference type="Proteomes" id="UP000298030"/>
    </source>
</evidence>
<reference evidence="2 3" key="1">
    <citation type="journal article" date="2019" name="Nat. Ecol. Evol.">
        <title>Megaphylogeny resolves global patterns of mushroom evolution.</title>
        <authorList>
            <person name="Varga T."/>
            <person name="Krizsan K."/>
            <person name="Foldi C."/>
            <person name="Dima B."/>
            <person name="Sanchez-Garcia M."/>
            <person name="Sanchez-Ramirez S."/>
            <person name="Szollosi G.J."/>
            <person name="Szarkandi J.G."/>
            <person name="Papp V."/>
            <person name="Albert L."/>
            <person name="Andreopoulos W."/>
            <person name="Angelini C."/>
            <person name="Antonin V."/>
            <person name="Barry K.W."/>
            <person name="Bougher N.L."/>
            <person name="Buchanan P."/>
            <person name="Buyck B."/>
            <person name="Bense V."/>
            <person name="Catcheside P."/>
            <person name="Chovatia M."/>
            <person name="Cooper J."/>
            <person name="Damon W."/>
            <person name="Desjardin D."/>
            <person name="Finy P."/>
            <person name="Geml J."/>
            <person name="Haridas S."/>
            <person name="Hughes K."/>
            <person name="Justo A."/>
            <person name="Karasinski D."/>
            <person name="Kautmanova I."/>
            <person name="Kiss B."/>
            <person name="Kocsube S."/>
            <person name="Kotiranta H."/>
            <person name="LaButti K.M."/>
            <person name="Lechner B.E."/>
            <person name="Liimatainen K."/>
            <person name="Lipzen A."/>
            <person name="Lukacs Z."/>
            <person name="Mihaltcheva S."/>
            <person name="Morgado L.N."/>
            <person name="Niskanen T."/>
            <person name="Noordeloos M.E."/>
            <person name="Ohm R.A."/>
            <person name="Ortiz-Santana B."/>
            <person name="Ovrebo C."/>
            <person name="Racz N."/>
            <person name="Riley R."/>
            <person name="Savchenko A."/>
            <person name="Shiryaev A."/>
            <person name="Soop K."/>
            <person name="Spirin V."/>
            <person name="Szebenyi C."/>
            <person name="Tomsovsky M."/>
            <person name="Tulloss R.E."/>
            <person name="Uehling J."/>
            <person name="Grigoriev I.V."/>
            <person name="Vagvolgyi C."/>
            <person name="Papp T."/>
            <person name="Martin F.M."/>
            <person name="Miettinen O."/>
            <person name="Hibbett D.S."/>
            <person name="Nagy L.G."/>
        </authorList>
    </citation>
    <scope>NUCLEOTIDE SEQUENCE [LARGE SCALE GENOMIC DNA]</scope>
    <source>
        <strain evidence="2 3">FP101781</strain>
    </source>
</reference>
<organism evidence="2 3">
    <name type="scientific">Coprinellus micaceus</name>
    <name type="common">Glistening ink-cap mushroom</name>
    <name type="synonym">Coprinus micaceus</name>
    <dbReference type="NCBI Taxonomy" id="71717"/>
    <lineage>
        <taxon>Eukaryota</taxon>
        <taxon>Fungi</taxon>
        <taxon>Dikarya</taxon>
        <taxon>Basidiomycota</taxon>
        <taxon>Agaricomycotina</taxon>
        <taxon>Agaricomycetes</taxon>
        <taxon>Agaricomycetidae</taxon>
        <taxon>Agaricales</taxon>
        <taxon>Agaricineae</taxon>
        <taxon>Psathyrellaceae</taxon>
        <taxon>Coprinellus</taxon>
    </lineage>
</organism>
<sequence length="342" mass="37785">MTQAKATKRNVSELESDILPPALKRAKLAHTSSLKENEFTSHIRADHSISTKTKSSPTYRIVARAPSSSSREVGSEESPRASEPASSSETTTLNYRIVAPAPASRSFSPHEEIYGGEPKSPGSTTGGFKYRIVVPSPSPPSPEVSSSGASPSASQDSSRPLIIRIPPARRYSRSGSASPNIHPYHTMTATTTGPSPSRARRSKYTTDPLSRRAALEKIPAIQFIECTPYAVFCRACGKTHELERRGAGWYAHSWVKGHEQTRAHVKNLAKWMKRGGDQVRREDEEVQWKCVYWKVWCEEEGREVVAERVVRSEDAQVAEGMLEFWSSCGVNGGEVEEEVWSL</sequence>
<evidence type="ECO:0000256" key="1">
    <source>
        <dbReference type="SAM" id="MobiDB-lite"/>
    </source>
</evidence>
<accession>A0A4Y7S9V3</accession>
<gene>
    <name evidence="2" type="ORF">FA13DRAFT_1720300</name>
</gene>
<feature type="compositionally biased region" description="Basic and acidic residues" evidence="1">
    <location>
        <begin position="33"/>
        <end position="49"/>
    </location>
</feature>
<name>A0A4Y7S9V3_COPMI</name>
<feature type="compositionally biased region" description="Low complexity" evidence="1">
    <location>
        <begin position="143"/>
        <end position="169"/>
    </location>
</feature>